<gene>
    <name evidence="8" type="ORF">QO018_001819</name>
</gene>
<dbReference type="PANTHER" id="PTHR43117:SF5">
    <property type="entry name" value="GLYCINE BETAINE UPTAKE SYSTEM ATP-BINDING PROTEIN YEHX"/>
    <property type="match status" value="1"/>
</dbReference>
<evidence type="ECO:0000313" key="9">
    <source>
        <dbReference type="Proteomes" id="UP001244552"/>
    </source>
</evidence>
<dbReference type="SMART" id="SM00382">
    <property type="entry name" value="AAA"/>
    <property type="match status" value="1"/>
</dbReference>
<evidence type="ECO:0000256" key="1">
    <source>
        <dbReference type="ARBA" id="ARBA00005417"/>
    </source>
</evidence>
<evidence type="ECO:0000256" key="4">
    <source>
        <dbReference type="ARBA" id="ARBA00022840"/>
    </source>
</evidence>
<dbReference type="Pfam" id="PF00571">
    <property type="entry name" value="CBS"/>
    <property type="match status" value="1"/>
</dbReference>
<keyword evidence="4 8" id="KW-0067">ATP-binding</keyword>
<evidence type="ECO:0000313" key="8">
    <source>
        <dbReference type="EMBL" id="MDQ0532970.1"/>
    </source>
</evidence>
<dbReference type="SUPFAM" id="SSF54631">
    <property type="entry name" value="CBS-domain pair"/>
    <property type="match status" value="1"/>
</dbReference>
<dbReference type="InterPro" id="IPR017871">
    <property type="entry name" value="ABC_transporter-like_CS"/>
</dbReference>
<dbReference type="SUPFAM" id="SSF52540">
    <property type="entry name" value="P-loop containing nucleoside triphosphate hydrolases"/>
    <property type="match status" value="1"/>
</dbReference>
<keyword evidence="5" id="KW-0129">CBS domain</keyword>
<dbReference type="PANTHER" id="PTHR43117">
    <property type="entry name" value="OSMOPROTECTANT IMPORT ATP-BINDING PROTEIN OSMV"/>
    <property type="match status" value="1"/>
</dbReference>
<keyword evidence="3" id="KW-0547">Nucleotide-binding</keyword>
<proteinExistence type="inferred from homology"/>
<feature type="domain" description="CBS" evidence="7">
    <location>
        <begin position="258"/>
        <end position="315"/>
    </location>
</feature>
<dbReference type="InterPro" id="IPR046342">
    <property type="entry name" value="CBS_dom_sf"/>
</dbReference>
<dbReference type="InterPro" id="IPR003439">
    <property type="entry name" value="ABC_transporter-like_ATP-bd"/>
</dbReference>
<protein>
    <submittedName>
        <fullName evidence="8">Osmoprotectant transport system ATP-binding protein</fullName>
    </submittedName>
</protein>
<dbReference type="InterPro" id="IPR027417">
    <property type="entry name" value="P-loop_NTPase"/>
</dbReference>
<name>A0ABU0MHN5_9PROT</name>
<dbReference type="Proteomes" id="UP001244552">
    <property type="component" value="Unassembled WGS sequence"/>
</dbReference>
<dbReference type="InterPro" id="IPR000644">
    <property type="entry name" value="CBS_dom"/>
</dbReference>
<accession>A0ABU0MHN5</accession>
<dbReference type="RefSeq" id="WP_209981248.1">
    <property type="nucleotide sequence ID" value="NZ_JAGINO010000005.1"/>
</dbReference>
<sequence length="322" mass="35502">MIQFERVSKRFGSWTAVDTVSFTVDEGEFRVLIGPSGSGKSTVLRMINRLIPADGGAIRIDGEDIVSLKPEELRRRMGYVIQSVGLFPHWTVERNIATVPALLGWPKPRIRDRVTELLEMLNLDPRRYRGAYPHQLSGGQQQRVGVARALAAEPRILLMDEPFSALDPITRASLQSELSAIRHRTGTTVVFVTHDMDEALRLADRIAVMDHGRMIQCATPLEILTRPASPLVRDLVGREEWGLKRLAVETAGDRARRQERLGGIALPVETPLHRALSEMVARGTERLPVVDGDGRPAGVLHLSDLVRSMPDDAAGGQAGGRA</sequence>
<evidence type="ECO:0000259" key="7">
    <source>
        <dbReference type="PROSITE" id="PS51371"/>
    </source>
</evidence>
<dbReference type="GO" id="GO:0005524">
    <property type="term" value="F:ATP binding"/>
    <property type="evidence" value="ECO:0007669"/>
    <property type="project" value="UniProtKB-KW"/>
</dbReference>
<reference evidence="8 9" key="1">
    <citation type="submission" date="2023-07" db="EMBL/GenBank/DDBJ databases">
        <title>Genomic Encyclopedia of Type Strains, Phase IV (KMG-IV): sequencing the most valuable type-strain genomes for metagenomic binning, comparative biology and taxonomic classification.</title>
        <authorList>
            <person name="Goeker M."/>
        </authorList>
    </citation>
    <scope>NUCLEOTIDE SEQUENCE [LARGE SCALE GENOMIC DNA]</scope>
    <source>
        <strain evidence="8 9">DSM 19922</strain>
    </source>
</reference>
<dbReference type="InterPro" id="IPR003593">
    <property type="entry name" value="AAA+_ATPase"/>
</dbReference>
<dbReference type="PROSITE" id="PS51371">
    <property type="entry name" value="CBS"/>
    <property type="match status" value="1"/>
</dbReference>
<dbReference type="Pfam" id="PF00005">
    <property type="entry name" value="ABC_tran"/>
    <property type="match status" value="1"/>
</dbReference>
<dbReference type="PROSITE" id="PS00211">
    <property type="entry name" value="ABC_TRANSPORTER_1"/>
    <property type="match status" value="1"/>
</dbReference>
<keyword evidence="9" id="KW-1185">Reference proteome</keyword>
<comment type="similarity">
    <text evidence="1">Belongs to the ABC transporter superfamily.</text>
</comment>
<evidence type="ECO:0000256" key="2">
    <source>
        <dbReference type="ARBA" id="ARBA00022448"/>
    </source>
</evidence>
<evidence type="ECO:0000256" key="5">
    <source>
        <dbReference type="PROSITE-ProRule" id="PRU00703"/>
    </source>
</evidence>
<keyword evidence="2" id="KW-0813">Transport</keyword>
<evidence type="ECO:0000259" key="6">
    <source>
        <dbReference type="PROSITE" id="PS50893"/>
    </source>
</evidence>
<dbReference type="Gene3D" id="3.40.50.300">
    <property type="entry name" value="P-loop containing nucleotide triphosphate hydrolases"/>
    <property type="match status" value="1"/>
</dbReference>
<evidence type="ECO:0000256" key="3">
    <source>
        <dbReference type="ARBA" id="ARBA00022741"/>
    </source>
</evidence>
<organism evidence="8 9">
    <name type="scientific">Azospirillum picis</name>
    <dbReference type="NCBI Taxonomy" id="488438"/>
    <lineage>
        <taxon>Bacteria</taxon>
        <taxon>Pseudomonadati</taxon>
        <taxon>Pseudomonadota</taxon>
        <taxon>Alphaproteobacteria</taxon>
        <taxon>Rhodospirillales</taxon>
        <taxon>Azospirillaceae</taxon>
        <taxon>Azospirillum</taxon>
    </lineage>
</organism>
<feature type="domain" description="ABC transporter" evidence="6">
    <location>
        <begin position="2"/>
        <end position="236"/>
    </location>
</feature>
<dbReference type="PROSITE" id="PS50893">
    <property type="entry name" value="ABC_TRANSPORTER_2"/>
    <property type="match status" value="1"/>
</dbReference>
<comment type="caution">
    <text evidence="8">The sequence shown here is derived from an EMBL/GenBank/DDBJ whole genome shotgun (WGS) entry which is preliminary data.</text>
</comment>
<dbReference type="Gene3D" id="3.10.580.10">
    <property type="entry name" value="CBS-domain"/>
    <property type="match status" value="1"/>
</dbReference>
<dbReference type="EMBL" id="JAUSVU010000005">
    <property type="protein sequence ID" value="MDQ0532970.1"/>
    <property type="molecule type" value="Genomic_DNA"/>
</dbReference>